<dbReference type="GO" id="GO:0005664">
    <property type="term" value="C:nuclear origin of replication recognition complex"/>
    <property type="evidence" value="ECO:0007669"/>
    <property type="project" value="UniProtKB-UniRule"/>
</dbReference>
<dbReference type="AlphaFoldDB" id="A0A8H4RVD2"/>
<protein>
    <recommendedName>
        <fullName evidence="5">Origin recognition complex subunit 2</fullName>
    </recommendedName>
</protein>
<dbReference type="OrthoDB" id="346673at2759"/>
<comment type="function">
    <text evidence="5">Component of the origin recognition complex (ORC) that binds origins of replication. DNA-binding is ATP-dependent. ORC is required to assemble the pre-replication complex necessary to initiate DNA replication.</text>
</comment>
<dbReference type="GO" id="GO:0006260">
    <property type="term" value="P:DNA replication"/>
    <property type="evidence" value="ECO:0007669"/>
    <property type="project" value="UniProtKB-UniRule"/>
</dbReference>
<comment type="caution">
    <text evidence="9">The sequence shown here is derived from an EMBL/GenBank/DDBJ whole genome shotgun (WGS) entry which is preliminary data.</text>
</comment>
<accession>A0A8H4RVD2</accession>
<dbReference type="PANTHER" id="PTHR14052:SF0">
    <property type="entry name" value="ORIGIN RECOGNITION COMPLEX SUBUNIT 2"/>
    <property type="match status" value="1"/>
</dbReference>
<dbReference type="Pfam" id="PF24882">
    <property type="entry name" value="WHD_ORC2"/>
    <property type="match status" value="1"/>
</dbReference>
<feature type="domain" description="Origin recognition complex subunit 2 winged-helix" evidence="8">
    <location>
        <begin position="550"/>
        <end position="610"/>
    </location>
</feature>
<dbReference type="Proteomes" id="UP000566819">
    <property type="component" value="Unassembled WGS sequence"/>
</dbReference>
<feature type="compositionally biased region" description="Basic residues" evidence="6">
    <location>
        <begin position="228"/>
        <end position="240"/>
    </location>
</feature>
<feature type="compositionally biased region" description="Acidic residues" evidence="6">
    <location>
        <begin position="69"/>
        <end position="85"/>
    </location>
</feature>
<feature type="compositionally biased region" description="Basic and acidic residues" evidence="6">
    <location>
        <begin position="533"/>
        <end position="550"/>
    </location>
</feature>
<feature type="region of interest" description="Disordered" evidence="6">
    <location>
        <begin position="213"/>
        <end position="253"/>
    </location>
</feature>
<evidence type="ECO:0000256" key="4">
    <source>
        <dbReference type="ARBA" id="ARBA00023242"/>
    </source>
</evidence>
<sequence length="620" mass="69756">MKRRKQVHEELDLEEDDQPTPKRAKANGTPKPYTVKDDHNGRGEEIDVTSRRSSRRGRSVTDTGLDLLPDQEEVNGNGYEEDSSGDESGIYDLAAEAKADSETGISTITPKRGRPRKVLDATEPNGNTPSKTANGTKLFSTPVRANALTDTQTNGTPSLERNANRSARKKSSRTLIERTMAGNTSDNDDEEEDIAQHIYNVDEDIDVDREGATLELVDPSDPPDTPSKRKRRANGTKSRARSPTPPLEELPPHEKYFFQNRGGRVKTSDNNLSTLSLLDYEEYFNLVRQLKDSHVNNRKILQDLHAKLFSQWQFELSQDFNICIYGYGSKRAILMRFADYLYGSETSDTKLKIVVVNGYVQNLTVRDVLNTIAAAISGPGQRMGSQPAEMLESLITLLEEDESQSVTVIVHSIDRLPLRRPATQAILSRLSAHPQIKFVASADHPSFPLLWDSSLRSTYNFLFHNCTTFEPYTVEIDVVDEVNDLLGRSGRRVGGKEGVSFVLKSLPENAKNLFRVLIGEQLVALDEGFADGRNGDDGNDDNERRTNNLRKSEPGVEYRVLYQKAVEEFICSNEMNFRTLLKEFHDHQMIQSRKDALGIEMLSVPFRKEELETILEDIMS</sequence>
<keyword evidence="3 5" id="KW-0235">DNA replication</keyword>
<dbReference type="InterPro" id="IPR007220">
    <property type="entry name" value="ORC2"/>
</dbReference>
<evidence type="ECO:0000256" key="6">
    <source>
        <dbReference type="SAM" id="MobiDB-lite"/>
    </source>
</evidence>
<reference evidence="9 10" key="1">
    <citation type="submission" date="2020-03" db="EMBL/GenBank/DDBJ databases">
        <title>Draft Genome Sequence of Cudoniella acicularis.</title>
        <authorList>
            <person name="Buettner E."/>
            <person name="Kellner H."/>
        </authorList>
    </citation>
    <scope>NUCLEOTIDE SEQUENCE [LARGE SCALE GENOMIC DNA]</scope>
    <source>
        <strain evidence="9 10">DSM 108380</strain>
    </source>
</reference>
<feature type="compositionally biased region" description="Polar residues" evidence="6">
    <location>
        <begin position="124"/>
        <end position="139"/>
    </location>
</feature>
<evidence type="ECO:0000313" key="10">
    <source>
        <dbReference type="Proteomes" id="UP000566819"/>
    </source>
</evidence>
<dbReference type="InterPro" id="IPR056772">
    <property type="entry name" value="RecA-like_ORC2"/>
</dbReference>
<dbReference type="EMBL" id="JAAMPI010000053">
    <property type="protein sequence ID" value="KAF4636692.1"/>
    <property type="molecule type" value="Genomic_DNA"/>
</dbReference>
<evidence type="ECO:0000259" key="7">
    <source>
        <dbReference type="Pfam" id="PF04084"/>
    </source>
</evidence>
<feature type="compositionally biased region" description="Basic and acidic residues" evidence="6">
    <location>
        <begin position="34"/>
        <end position="50"/>
    </location>
</feature>
<comment type="similarity">
    <text evidence="2 5">Belongs to the ORC2 family.</text>
</comment>
<keyword evidence="10" id="KW-1185">Reference proteome</keyword>
<proteinExistence type="inferred from homology"/>
<evidence type="ECO:0000313" key="9">
    <source>
        <dbReference type="EMBL" id="KAF4636692.1"/>
    </source>
</evidence>
<evidence type="ECO:0000256" key="1">
    <source>
        <dbReference type="ARBA" id="ARBA00004123"/>
    </source>
</evidence>
<dbReference type="PANTHER" id="PTHR14052">
    <property type="entry name" value="ORIGIN RECOGNITION COMPLEX SUBUNIT 2"/>
    <property type="match status" value="1"/>
</dbReference>
<feature type="region of interest" description="Disordered" evidence="6">
    <location>
        <begin position="529"/>
        <end position="550"/>
    </location>
</feature>
<comment type="subunit">
    <text evidence="5">Component of the origin recognition complex (ORC).</text>
</comment>
<dbReference type="GO" id="GO:0003688">
    <property type="term" value="F:DNA replication origin binding"/>
    <property type="evidence" value="ECO:0007669"/>
    <property type="project" value="UniProtKB-UniRule"/>
</dbReference>
<dbReference type="InterPro" id="IPR056773">
    <property type="entry name" value="WHD_ORC2"/>
</dbReference>
<evidence type="ECO:0000259" key="8">
    <source>
        <dbReference type="Pfam" id="PF24882"/>
    </source>
</evidence>
<feature type="region of interest" description="Disordered" evidence="6">
    <location>
        <begin position="1"/>
        <end position="190"/>
    </location>
</feature>
<comment type="subcellular location">
    <subcellularLocation>
        <location evidence="1 5">Nucleus</location>
    </subcellularLocation>
</comment>
<feature type="domain" description="Origin recognition complex subunit 2 RecA-like" evidence="7">
    <location>
        <begin position="298"/>
        <end position="466"/>
    </location>
</feature>
<dbReference type="Pfam" id="PF04084">
    <property type="entry name" value="RecA-like_ORC2"/>
    <property type="match status" value="1"/>
</dbReference>
<evidence type="ECO:0000256" key="3">
    <source>
        <dbReference type="ARBA" id="ARBA00022705"/>
    </source>
</evidence>
<feature type="compositionally biased region" description="Polar residues" evidence="6">
    <location>
        <begin position="148"/>
        <end position="165"/>
    </location>
</feature>
<evidence type="ECO:0000256" key="5">
    <source>
        <dbReference type="RuleBase" id="RU368084"/>
    </source>
</evidence>
<name>A0A8H4RVD2_9HELO</name>
<gene>
    <name evidence="9" type="ORF">G7Y89_g1389</name>
</gene>
<keyword evidence="4 5" id="KW-0539">Nucleus</keyword>
<evidence type="ECO:0000256" key="2">
    <source>
        <dbReference type="ARBA" id="ARBA00007421"/>
    </source>
</evidence>
<organism evidence="9 10">
    <name type="scientific">Cudoniella acicularis</name>
    <dbReference type="NCBI Taxonomy" id="354080"/>
    <lineage>
        <taxon>Eukaryota</taxon>
        <taxon>Fungi</taxon>
        <taxon>Dikarya</taxon>
        <taxon>Ascomycota</taxon>
        <taxon>Pezizomycotina</taxon>
        <taxon>Leotiomycetes</taxon>
        <taxon>Helotiales</taxon>
        <taxon>Tricladiaceae</taxon>
        <taxon>Cudoniella</taxon>
    </lineage>
</organism>